<evidence type="ECO:0000313" key="2">
    <source>
        <dbReference type="EMBL" id="CDX51030.1"/>
    </source>
</evidence>
<dbReference type="GO" id="GO:0005829">
    <property type="term" value="C:cytosol"/>
    <property type="evidence" value="ECO:0007669"/>
    <property type="project" value="TreeGrafter"/>
</dbReference>
<dbReference type="InterPro" id="IPR036661">
    <property type="entry name" value="Luciferase-like_sf"/>
</dbReference>
<dbReference type="PANTHER" id="PTHR30137:SF15">
    <property type="entry name" value="BLL6902 PROTEIN"/>
    <property type="match status" value="1"/>
</dbReference>
<dbReference type="Proteomes" id="UP000182888">
    <property type="component" value="Unassembled WGS sequence"/>
</dbReference>
<protein>
    <submittedName>
        <fullName evidence="2">Oxidoreductase protein</fullName>
    </submittedName>
</protein>
<dbReference type="Pfam" id="PF00296">
    <property type="entry name" value="Bac_luciferase"/>
    <property type="match status" value="1"/>
</dbReference>
<evidence type="ECO:0000313" key="3">
    <source>
        <dbReference type="Proteomes" id="UP000182888"/>
    </source>
</evidence>
<dbReference type="SUPFAM" id="SSF51679">
    <property type="entry name" value="Bacterial luciferase-like"/>
    <property type="match status" value="1"/>
</dbReference>
<organism evidence="2 3">
    <name type="scientific">Mesorhizobium plurifarium</name>
    <dbReference type="NCBI Taxonomy" id="69974"/>
    <lineage>
        <taxon>Bacteria</taxon>
        <taxon>Pseudomonadati</taxon>
        <taxon>Pseudomonadota</taxon>
        <taxon>Alphaproteobacteria</taxon>
        <taxon>Hyphomicrobiales</taxon>
        <taxon>Phyllobacteriaceae</taxon>
        <taxon>Mesorhizobium</taxon>
    </lineage>
</organism>
<reference evidence="3" key="1">
    <citation type="submission" date="2014-08" db="EMBL/GenBank/DDBJ databases">
        <authorList>
            <person name="Edwards T."/>
        </authorList>
    </citation>
    <scope>NUCLEOTIDE SEQUENCE [LARGE SCALE GENOMIC DNA]</scope>
</reference>
<dbReference type="PANTHER" id="PTHR30137">
    <property type="entry name" value="LUCIFERASE-LIKE MONOOXYGENASE"/>
    <property type="match status" value="1"/>
</dbReference>
<feature type="domain" description="Luciferase-like" evidence="1">
    <location>
        <begin position="13"/>
        <end position="261"/>
    </location>
</feature>
<name>A0A0K2VQB2_MESPL</name>
<dbReference type="GO" id="GO:0016705">
    <property type="term" value="F:oxidoreductase activity, acting on paired donors, with incorporation or reduction of molecular oxygen"/>
    <property type="evidence" value="ECO:0007669"/>
    <property type="project" value="InterPro"/>
</dbReference>
<sequence>MAPTSISIDRLAFLTPGNYPHDDPYSGLQKTLELFELGERLGYDGAWVRQRHLEPGISSAAAFLAAATQRTSRIELGTAVIPIGYESPYRLAEDLSTVDVLSRGRLNVGVSAGFPLHAAILGPLVFDGDWRNFDFSHARVLRLVDNLRGGLLGEPGAIIEFPGGRVRPRLQPHAPGLPDRIWYGGGSLKSAEWAGRNGLNLLLSNVTSGEGTDNFFEAQLHQLETFAAQHDGKPGRVALGRVIVPFDSADASTRKRYADYAAARHDRTLRPHGERRTLFASDIVGTSEQILEQLSKDPILAGIRELRLELPYDFEQHEYEQIITDFIDLIAPALGWRRYPKQAASAAE</sequence>
<dbReference type="InterPro" id="IPR011251">
    <property type="entry name" value="Luciferase-like_dom"/>
</dbReference>
<dbReference type="InterPro" id="IPR050766">
    <property type="entry name" value="Bact_Lucif_Oxidored"/>
</dbReference>
<proteinExistence type="predicted"/>
<dbReference type="Gene3D" id="3.20.20.30">
    <property type="entry name" value="Luciferase-like domain"/>
    <property type="match status" value="1"/>
</dbReference>
<dbReference type="AlphaFoldDB" id="A0A0K2VQB2"/>
<dbReference type="EMBL" id="CCND01000005">
    <property type="protein sequence ID" value="CDX51030.1"/>
    <property type="molecule type" value="Genomic_DNA"/>
</dbReference>
<accession>A0A0K2VQB2</accession>
<gene>
    <name evidence="2" type="ORF">MPL1032_130100</name>
</gene>
<evidence type="ECO:0000259" key="1">
    <source>
        <dbReference type="Pfam" id="PF00296"/>
    </source>
</evidence>